<sequence>MSLAGAAESTVQSLALPLEQSLQHEDEKQQEHSVSTTIELAYHEDQAVTRPGFARDASDAGSAEKEKVEADNSLSDTVPPLNKGDTILDDLEYSAPPLSHTTAAIERNESKSLRRFRMFSAFCALFLAGWNGGSTGALIPYVESNYRVNYAQVSVLFVSNFAGYIIAAISTGPLSRRVGFGYGICIATFTELLGNVINSSQKQYIGIMCFGFAVVGFSYATQLGLCNAYFATLDRPMLWTCLLHGVYGFGSFASPQVATAMVTRGIPYNLFYTINIGMNLPILLLVFVAFRKLKKLPEHPTDASASLQATLKNIVVWTLAFFLMFYIGAEESLGGWIVSFILKVRKGSPEGASWVASAFYLGIAVGRLVLPMVNIMLGERRIVFAYMLLAITLQCLAWLIPSLASTAVCTAFMGFAISTFYSAAIAQGGKLVPRNMHADAFSIMSAVGQSGQASWPLIVGIISTKKGIWVVEPTVVALLGAQAVCWCMYPASLDVCSSLQTIWYERNMYQNVDQQANRTPCGPVSIKRGVQADDLDSRRTYSPKTLMTHNIFHDYWYKVGFMATSTDAANVVSAATPTVTVDESTYHIAADGLTGHTSTVELGYHADQVVTRPTFARIESTLTTPVSVSGNPSIDNSAIALAGPGPGPAADSAIVSGHAYPPVVSSPALVEIEESKSLRRFRMFTAFCALFLAGWNGGSTGAMIPYIERTYQINYARVSVLFVSTFVGYIVAAATAGPLSRRVGFGHALCISTVIELMGNIINSSQKAHFGAMCFGFFVVGIAFATQLGLCNTYFATLENPLLKTGFLHGIYGLGAFASPQVATAMVSRGIPYNLFYTTNIGMNVPVLVLVWFTFRNLQKLPDHAAEASSSLWDTLQSKAVWTLAMFLMLYVGAEESLGGWIVSYVLVVRKGSPEGASWVASAFYLGIAVGRIVLPALNLLLGERRAVFVYILVAIGLEAVAWFVPDLVSTAVCTALVGLAISTFYSAAIAIGGKLIPRAMHADAFSLMSAVGQSGSALWPLVVGIMSAKKGIWVVEPTVVALLGAQAVCWWFVPKVDRREE</sequence>
<keyword evidence="2" id="KW-1185">Reference proteome</keyword>
<gene>
    <name evidence="1" type="ORF">NM688_g4454</name>
</gene>
<protein>
    <submittedName>
        <fullName evidence="1">Uncharacterized protein</fullName>
    </submittedName>
</protein>
<reference evidence="1" key="1">
    <citation type="submission" date="2022-07" db="EMBL/GenBank/DDBJ databases">
        <title>Genome Sequence of Phlebia brevispora.</title>
        <authorList>
            <person name="Buettner E."/>
        </authorList>
    </citation>
    <scope>NUCLEOTIDE SEQUENCE</scope>
    <source>
        <strain evidence="1">MPL23</strain>
    </source>
</reference>
<evidence type="ECO:0000313" key="2">
    <source>
        <dbReference type="Proteomes" id="UP001148662"/>
    </source>
</evidence>
<name>A0ACC1T2Y3_9APHY</name>
<dbReference type="EMBL" id="JANHOG010000738">
    <property type="protein sequence ID" value="KAJ3551881.1"/>
    <property type="molecule type" value="Genomic_DNA"/>
</dbReference>
<comment type="caution">
    <text evidence="1">The sequence shown here is derived from an EMBL/GenBank/DDBJ whole genome shotgun (WGS) entry which is preliminary data.</text>
</comment>
<dbReference type="Proteomes" id="UP001148662">
    <property type="component" value="Unassembled WGS sequence"/>
</dbReference>
<organism evidence="1 2">
    <name type="scientific">Phlebia brevispora</name>
    <dbReference type="NCBI Taxonomy" id="194682"/>
    <lineage>
        <taxon>Eukaryota</taxon>
        <taxon>Fungi</taxon>
        <taxon>Dikarya</taxon>
        <taxon>Basidiomycota</taxon>
        <taxon>Agaricomycotina</taxon>
        <taxon>Agaricomycetes</taxon>
        <taxon>Polyporales</taxon>
        <taxon>Meruliaceae</taxon>
        <taxon>Phlebia</taxon>
    </lineage>
</organism>
<evidence type="ECO:0000313" key="1">
    <source>
        <dbReference type="EMBL" id="KAJ3551881.1"/>
    </source>
</evidence>
<proteinExistence type="predicted"/>
<accession>A0ACC1T2Y3</accession>